<organism evidence="1 2">
    <name type="scientific">Eufriesea mexicana</name>
    <dbReference type="NCBI Taxonomy" id="516756"/>
    <lineage>
        <taxon>Eukaryota</taxon>
        <taxon>Metazoa</taxon>
        <taxon>Ecdysozoa</taxon>
        <taxon>Arthropoda</taxon>
        <taxon>Hexapoda</taxon>
        <taxon>Insecta</taxon>
        <taxon>Pterygota</taxon>
        <taxon>Neoptera</taxon>
        <taxon>Endopterygota</taxon>
        <taxon>Hymenoptera</taxon>
        <taxon>Apocrita</taxon>
        <taxon>Aculeata</taxon>
        <taxon>Apoidea</taxon>
        <taxon>Anthophila</taxon>
        <taxon>Apidae</taxon>
        <taxon>Eufriesea</taxon>
    </lineage>
</organism>
<evidence type="ECO:0000313" key="2">
    <source>
        <dbReference type="Proteomes" id="UP000250275"/>
    </source>
</evidence>
<dbReference type="AlphaFoldDB" id="A0A310S9E7"/>
<gene>
    <name evidence="1" type="ORF">WN48_10786</name>
</gene>
<dbReference type="Gene3D" id="2.60.40.10">
    <property type="entry name" value="Immunoglobulins"/>
    <property type="match status" value="1"/>
</dbReference>
<accession>A0A310S9E7</accession>
<evidence type="ECO:0000313" key="1">
    <source>
        <dbReference type="EMBL" id="OAD53111.1"/>
    </source>
</evidence>
<sequence length="200" mass="22067">MYGHAWLWSLTGIFLVINEIVPRWLSVVLVTADVPVDRARPKKFPRYGLNEVRDKFVGLWLHLGRYTSLPMTTIKGVEGNKVHLPCDIHSADDDNVSMVLWYKEGAGEPIYSQTVKNGTVKGKAFFRLADIGTEDGPPVRESFAPKEGRNDLPIEIVGRLSYIIGNPEFVSSKVLAIAHGLLLSLTGPLSAKSLVLLPSC</sequence>
<proteinExistence type="predicted"/>
<protein>
    <recommendedName>
        <fullName evidence="3">Ig-like domain-containing protein</fullName>
    </recommendedName>
</protein>
<dbReference type="InterPro" id="IPR013783">
    <property type="entry name" value="Ig-like_fold"/>
</dbReference>
<dbReference type="EMBL" id="KQ768496">
    <property type="protein sequence ID" value="OAD53111.1"/>
    <property type="molecule type" value="Genomic_DNA"/>
</dbReference>
<name>A0A310S9E7_9HYME</name>
<keyword evidence="2" id="KW-1185">Reference proteome</keyword>
<reference evidence="1 2" key="1">
    <citation type="submission" date="2015-07" db="EMBL/GenBank/DDBJ databases">
        <title>The genome of Eufriesea mexicana.</title>
        <authorList>
            <person name="Pan H."/>
            <person name="Kapheim K."/>
        </authorList>
    </citation>
    <scope>NUCLEOTIDE SEQUENCE [LARGE SCALE GENOMIC DNA]</scope>
    <source>
        <strain evidence="1">0111107269</strain>
        <tissue evidence="1">Whole body</tissue>
    </source>
</reference>
<dbReference type="Proteomes" id="UP000250275">
    <property type="component" value="Unassembled WGS sequence"/>
</dbReference>
<evidence type="ECO:0008006" key="3">
    <source>
        <dbReference type="Google" id="ProtNLM"/>
    </source>
</evidence>